<dbReference type="HOGENOM" id="CLU_1387687_0_0_6"/>
<proteinExistence type="predicted"/>
<dbReference type="AlphaFoldDB" id="N9FLM0"/>
<evidence type="ECO:0000313" key="2">
    <source>
        <dbReference type="Proteomes" id="UP000018417"/>
    </source>
</evidence>
<name>N9FLM0_9GAMM</name>
<comment type="caution">
    <text evidence="1">The sequence shown here is derived from an EMBL/GenBank/DDBJ whole genome shotgun (WGS) entry which is preliminary data.</text>
</comment>
<evidence type="ECO:0000313" key="1">
    <source>
        <dbReference type="EMBL" id="ENW05749.1"/>
    </source>
</evidence>
<sequence>MKKLIIGFIVLALAALGYMYKANKDKQIEKQRLQNVELIKSKTQRLKEVDIEKLAVSGKLDTVDQKFYSEIATKWSDGLSLAGSTPRLALSTPVQNLQAIKREVENKQPKTDCEAVMKTNLLYAYDYTIKSILNFMQDSESASKEYMNEGMVYMDNAIFLIDYCKTNKTSK</sequence>
<dbReference type="EMBL" id="APQK01000010">
    <property type="protein sequence ID" value="ENW05749.1"/>
    <property type="molecule type" value="Genomic_DNA"/>
</dbReference>
<gene>
    <name evidence="1" type="ORF">F934_01106</name>
</gene>
<organism evidence="1 2">
    <name type="scientific">Acinetobacter beijerinckii ANC 3835</name>
    <dbReference type="NCBI Taxonomy" id="1217649"/>
    <lineage>
        <taxon>Bacteria</taxon>
        <taxon>Pseudomonadati</taxon>
        <taxon>Pseudomonadota</taxon>
        <taxon>Gammaproteobacteria</taxon>
        <taxon>Moraxellales</taxon>
        <taxon>Moraxellaceae</taxon>
        <taxon>Acinetobacter</taxon>
    </lineage>
</organism>
<dbReference type="OrthoDB" id="6693484at2"/>
<accession>N9FLM0</accession>
<reference evidence="1 2" key="1">
    <citation type="submission" date="2013-02" db="EMBL/GenBank/DDBJ databases">
        <title>The Genome Sequence of Acinetobacter beijerinckii ANC 3835.</title>
        <authorList>
            <consortium name="The Broad Institute Genome Sequencing Platform"/>
            <consortium name="The Broad Institute Genome Sequencing Center for Infectious Disease"/>
            <person name="Cerqueira G."/>
            <person name="Feldgarden M."/>
            <person name="Courvalin P."/>
            <person name="Perichon B."/>
            <person name="Grillot-Courvalin C."/>
            <person name="Clermont D."/>
            <person name="Rocha E."/>
            <person name="Yoon E.-J."/>
            <person name="Nemec A."/>
            <person name="Walker B."/>
            <person name="Young S.K."/>
            <person name="Zeng Q."/>
            <person name="Gargeya S."/>
            <person name="Fitzgerald M."/>
            <person name="Haas B."/>
            <person name="Abouelleil A."/>
            <person name="Alvarado L."/>
            <person name="Arachchi H.M."/>
            <person name="Berlin A.M."/>
            <person name="Chapman S.B."/>
            <person name="Dewar J."/>
            <person name="Goldberg J."/>
            <person name="Griggs A."/>
            <person name="Gujja S."/>
            <person name="Hansen M."/>
            <person name="Howarth C."/>
            <person name="Imamovic A."/>
            <person name="Larimer J."/>
            <person name="McCowan C."/>
            <person name="Murphy C."/>
            <person name="Neiman D."/>
            <person name="Pearson M."/>
            <person name="Priest M."/>
            <person name="Roberts A."/>
            <person name="Saif S."/>
            <person name="Shea T."/>
            <person name="Sisk P."/>
            <person name="Sykes S."/>
            <person name="Wortman J."/>
            <person name="Nusbaum C."/>
            <person name="Birren B."/>
        </authorList>
    </citation>
    <scope>NUCLEOTIDE SEQUENCE [LARGE SCALE GENOMIC DNA]</scope>
    <source>
        <strain evidence="1 2">ANC 3835</strain>
    </source>
</reference>
<protein>
    <submittedName>
        <fullName evidence="1">Uncharacterized protein</fullName>
    </submittedName>
</protein>
<dbReference type="RefSeq" id="WP_005053035.1">
    <property type="nucleotide sequence ID" value="NZ_KB849759.1"/>
</dbReference>
<dbReference type="Proteomes" id="UP000018417">
    <property type="component" value="Unassembled WGS sequence"/>
</dbReference>
<dbReference type="PATRIC" id="fig|1217649.3.peg.1056"/>